<dbReference type="GeneID" id="116663349"/>
<dbReference type="Proteomes" id="UP000694856">
    <property type="component" value="Chromosome 4"/>
</dbReference>
<organism evidence="2 3">
    <name type="scientific">Camelus ferus</name>
    <name type="common">Wild bactrian camel</name>
    <name type="synonym">Camelus bactrianus ferus</name>
    <dbReference type="NCBI Taxonomy" id="419612"/>
    <lineage>
        <taxon>Eukaryota</taxon>
        <taxon>Metazoa</taxon>
        <taxon>Chordata</taxon>
        <taxon>Craniata</taxon>
        <taxon>Vertebrata</taxon>
        <taxon>Euteleostomi</taxon>
        <taxon>Mammalia</taxon>
        <taxon>Eutheria</taxon>
        <taxon>Laurasiatheria</taxon>
        <taxon>Artiodactyla</taxon>
        <taxon>Tylopoda</taxon>
        <taxon>Camelidae</taxon>
        <taxon>Camelus</taxon>
    </lineage>
</organism>
<feature type="compositionally biased region" description="Gly residues" evidence="1">
    <location>
        <begin position="105"/>
        <end position="117"/>
    </location>
</feature>
<proteinExistence type="predicted"/>
<name>A0A8B8SY67_CAMFR</name>
<keyword evidence="2" id="KW-1185">Reference proteome</keyword>
<reference evidence="3" key="1">
    <citation type="submission" date="2025-08" db="UniProtKB">
        <authorList>
            <consortium name="RefSeq"/>
        </authorList>
    </citation>
    <scope>IDENTIFICATION</scope>
    <source>
        <tissue evidence="3">Ear skin</tissue>
    </source>
</reference>
<gene>
    <name evidence="3" type="primary">LOC116663349</name>
</gene>
<dbReference type="KEGG" id="cfr:116663349"/>
<evidence type="ECO:0000256" key="1">
    <source>
        <dbReference type="SAM" id="MobiDB-lite"/>
    </source>
</evidence>
<evidence type="ECO:0000313" key="3">
    <source>
        <dbReference type="RefSeq" id="XP_032334981.1"/>
    </source>
</evidence>
<feature type="region of interest" description="Disordered" evidence="1">
    <location>
        <begin position="56"/>
        <end position="137"/>
    </location>
</feature>
<protein>
    <submittedName>
        <fullName evidence="3">Uncharacterized protein LOC116663349</fullName>
    </submittedName>
</protein>
<dbReference type="RefSeq" id="XP_032334981.1">
    <property type="nucleotide sequence ID" value="XM_032479090.1"/>
</dbReference>
<evidence type="ECO:0000313" key="2">
    <source>
        <dbReference type="Proteomes" id="UP000694856"/>
    </source>
</evidence>
<accession>A0A8B8SY67</accession>
<feature type="compositionally biased region" description="Basic and acidic residues" evidence="1">
    <location>
        <begin position="75"/>
        <end position="86"/>
    </location>
</feature>
<sequence length="218" mass="23803">MGSNQIHKATTCKLRTHFTPRHPLTEANLAIADVTPHPTWKVGAPRGWVLRWVGKRGARRDPARRSSALLRAAQRRSELGDREKGRAGQGAASAGTPHWAPSAGTGAGTTECGGGVGRFPETGQSPHHQGFPSDLVHPPKDTGYTCQLSLYGTKWVSRRLPASCMSPSCTLPIRAPAFPRNQARAHLHSLRKLLTAPDKRLTLRPTWYRGGIRPWGPR</sequence>
<dbReference type="AlphaFoldDB" id="A0A8B8SY67"/>